<dbReference type="Pfam" id="PF01116">
    <property type="entry name" value="F_bP_aldolase"/>
    <property type="match status" value="1"/>
</dbReference>
<dbReference type="Gene3D" id="3.20.20.70">
    <property type="entry name" value="Aldolase class I"/>
    <property type="match status" value="1"/>
</dbReference>
<accession>A0A2H0TZD8</accession>
<dbReference type="EC" id="4.1.2.13" evidence="3"/>
<dbReference type="PANTHER" id="PTHR30304:SF0">
    <property type="entry name" value="D-TAGATOSE-1,6-BISPHOSPHATE ALDOLASE SUBUNIT GATY-RELATED"/>
    <property type="match status" value="1"/>
</dbReference>
<dbReference type="AlphaFoldDB" id="A0A2H0TZD8"/>
<dbReference type="GO" id="GO:0004332">
    <property type="term" value="F:fructose-bisphosphate aldolase activity"/>
    <property type="evidence" value="ECO:0007669"/>
    <property type="project" value="UniProtKB-EC"/>
</dbReference>
<dbReference type="InterPro" id="IPR000771">
    <property type="entry name" value="FBA_II"/>
</dbReference>
<dbReference type="NCBIfam" id="TIGR00167">
    <property type="entry name" value="cbbA"/>
    <property type="match status" value="1"/>
</dbReference>
<dbReference type="GO" id="GO:0008270">
    <property type="term" value="F:zinc ion binding"/>
    <property type="evidence" value="ECO:0007669"/>
    <property type="project" value="InterPro"/>
</dbReference>
<feature type="binding site" evidence="2">
    <location>
        <position position="150"/>
    </location>
    <ligand>
        <name>Zn(2+)</name>
        <dbReference type="ChEBI" id="CHEBI:29105"/>
        <label>2</label>
    </ligand>
</feature>
<dbReference type="PANTHER" id="PTHR30304">
    <property type="entry name" value="D-TAGATOSE-1,6-BISPHOSPHATE ALDOLASE"/>
    <property type="match status" value="1"/>
</dbReference>
<feature type="active site" description="Proton donor" evidence="1">
    <location>
        <position position="98"/>
    </location>
</feature>
<evidence type="ECO:0000256" key="1">
    <source>
        <dbReference type="PIRSR" id="PIRSR001359-1"/>
    </source>
</evidence>
<feature type="binding site" evidence="2">
    <location>
        <position position="99"/>
    </location>
    <ligand>
        <name>Zn(2+)</name>
        <dbReference type="ChEBI" id="CHEBI:29105"/>
        <label>1</label>
        <note>catalytic</note>
    </ligand>
</feature>
<dbReference type="GO" id="GO:0005975">
    <property type="term" value="P:carbohydrate metabolic process"/>
    <property type="evidence" value="ECO:0007669"/>
    <property type="project" value="InterPro"/>
</dbReference>
<dbReference type="Proteomes" id="UP000230852">
    <property type="component" value="Unassembled WGS sequence"/>
</dbReference>
<proteinExistence type="predicted"/>
<protein>
    <submittedName>
        <fullName evidence="3">Fructose-bisphosphate aldolase</fullName>
        <ecNumber evidence="3">4.1.2.13</ecNumber>
    </submittedName>
</protein>
<comment type="cofactor">
    <cofactor evidence="2">
        <name>Zn(2+)</name>
        <dbReference type="ChEBI" id="CHEBI:29105"/>
    </cofactor>
    <text evidence="2">Binds 2 Zn(2+) ions per subunit. One is catalytic and the other provides a structural contribution.</text>
</comment>
<feature type="binding site" evidence="2">
    <location>
        <position position="194"/>
    </location>
    <ligand>
        <name>Zn(2+)</name>
        <dbReference type="ChEBI" id="CHEBI:29105"/>
        <label>1</label>
        <note>catalytic</note>
    </ligand>
</feature>
<feature type="binding site" evidence="2">
    <location>
        <position position="120"/>
    </location>
    <ligand>
        <name>Zn(2+)</name>
        <dbReference type="ChEBI" id="CHEBI:29105"/>
        <label>2</label>
    </ligand>
</feature>
<evidence type="ECO:0000313" key="3">
    <source>
        <dbReference type="EMBL" id="PIR78587.1"/>
    </source>
</evidence>
<dbReference type="PIRSF" id="PIRSF001359">
    <property type="entry name" value="F_bP_aldolase_II"/>
    <property type="match status" value="1"/>
</dbReference>
<comment type="caution">
    <text evidence="3">The sequence shown here is derived from an EMBL/GenBank/DDBJ whole genome shotgun (WGS) entry which is preliminary data.</text>
</comment>
<feature type="binding site" evidence="2">
    <location>
        <position position="227"/>
    </location>
    <ligand>
        <name>Zn(2+)</name>
        <dbReference type="ChEBI" id="CHEBI:29105"/>
        <label>1</label>
        <note>catalytic</note>
    </ligand>
</feature>
<name>A0A2H0TZD8_9BACT</name>
<reference evidence="4" key="1">
    <citation type="submission" date="2017-09" db="EMBL/GenBank/DDBJ databases">
        <title>Depth-based differentiation of microbial function through sediment-hosted aquifers and enrichment of novel symbionts in the deep terrestrial subsurface.</title>
        <authorList>
            <person name="Probst A.J."/>
            <person name="Ladd B."/>
            <person name="Jarett J.K."/>
            <person name="Geller-Mcgrath D.E."/>
            <person name="Sieber C.M.K."/>
            <person name="Emerson J.B."/>
            <person name="Anantharaman K."/>
            <person name="Thomas B.C."/>
            <person name="Malmstrom R."/>
            <person name="Stieglmeier M."/>
            <person name="Klingl A."/>
            <person name="Woyke T."/>
            <person name="Ryan C.M."/>
            <person name="Banfield J.F."/>
        </authorList>
    </citation>
    <scope>NUCLEOTIDE SEQUENCE [LARGE SCALE GENOMIC DNA]</scope>
</reference>
<evidence type="ECO:0000313" key="4">
    <source>
        <dbReference type="Proteomes" id="UP000230852"/>
    </source>
</evidence>
<organism evidence="3 4">
    <name type="scientific">Candidatus Magasanikbacteria bacterium CG10_big_fil_rev_8_21_14_0_10_36_16</name>
    <dbReference type="NCBI Taxonomy" id="1974645"/>
    <lineage>
        <taxon>Bacteria</taxon>
        <taxon>Candidatus Magasanikiibacteriota</taxon>
    </lineage>
</organism>
<evidence type="ECO:0000256" key="2">
    <source>
        <dbReference type="PIRSR" id="PIRSR001359-3"/>
    </source>
</evidence>
<dbReference type="InterPro" id="IPR013785">
    <property type="entry name" value="Aldolase_TIM"/>
</dbReference>
<dbReference type="CDD" id="cd00947">
    <property type="entry name" value="TBP_aldolase_IIB"/>
    <property type="match status" value="1"/>
</dbReference>
<keyword evidence="3" id="KW-0456">Lyase</keyword>
<gene>
    <name evidence="3" type="ORF">COU28_00840</name>
</gene>
<dbReference type="EMBL" id="PFBU01000014">
    <property type="protein sequence ID" value="PIR78587.1"/>
    <property type="molecule type" value="Genomic_DNA"/>
</dbReference>
<keyword evidence="2" id="KW-0479">Metal-binding</keyword>
<dbReference type="SUPFAM" id="SSF51569">
    <property type="entry name" value="Aldolase"/>
    <property type="match status" value="1"/>
</dbReference>
<dbReference type="InterPro" id="IPR050246">
    <property type="entry name" value="Class_II_FBP_aldolase"/>
</dbReference>
<keyword evidence="2" id="KW-0862">Zinc</keyword>
<sequence>MLNYKKLGFENTKKMYQEALKKNYALPGYNVSNMEQIQAVLSACLHTQNSVVMQISKKAYEYIGEKLIAPMIAGAILQMKEDAKKMKLKPITVALHLDHGDSFELCVSAIKNGFSSVMIDGSHLDYKENVKLTKKVVNFAHKYSVTVEGELGVLAGVEDDVSADENVYTRPEDVEDFVNKTGVDSLAIAVGTSHGAYKFKPGQQPKIRLDILRAVEKRLKNFPIVLHGSSSIPQDAIKKINQYGGKMPDAIGIDAKQVREASKTPVCKVNIDSDSRVTMSASIRESFVKSPEVFDPRAYLGIAREDLLKMYMKKNIEVLGCGRKTAK</sequence>